<dbReference type="OrthoDB" id="448446at2759"/>
<feature type="compositionally biased region" description="Acidic residues" evidence="7">
    <location>
        <begin position="12"/>
        <end position="21"/>
    </location>
</feature>
<protein>
    <recommendedName>
        <fullName evidence="6">rRNA biogenesis protein RRP36</fullName>
    </recommendedName>
</protein>
<gene>
    <name evidence="8" type="ORF">JKP88DRAFT_330374</name>
</gene>
<dbReference type="Proteomes" id="UP000664859">
    <property type="component" value="Unassembled WGS sequence"/>
</dbReference>
<comment type="subcellular location">
    <subcellularLocation>
        <location evidence="1 6">Nucleus</location>
        <location evidence="1 6">Nucleolus</location>
    </subcellularLocation>
</comment>
<name>A0A835YP85_9STRA</name>
<proteinExistence type="inferred from homology"/>
<dbReference type="Pfam" id="PF06102">
    <property type="entry name" value="RRP36"/>
    <property type="match status" value="1"/>
</dbReference>
<feature type="region of interest" description="Disordered" evidence="7">
    <location>
        <begin position="328"/>
        <end position="366"/>
    </location>
</feature>
<evidence type="ECO:0000256" key="7">
    <source>
        <dbReference type="SAM" id="MobiDB-lite"/>
    </source>
</evidence>
<sequence length="366" mass="39472">MTTGTIWHEAEDGSVDDDSGSGEDQHSGGSGSENESEAGDSSSSDDAPFAPGDAYDDSDYDSENGLHEANASGDRIAELPLAERLQREQYGAGPKQHRRPVVTGLDARDRSALKTRMAAAQAKAKGKSAFQLADIDGSGSGSDGEGEGETDRRHGNSTAGGGGGGGGGGEKSAIPKRANKNQPMEMSSKRAVGRHREVVEVRRRRARDPRFDAATGTLNYDMFRKSYEFLEGYQDGEIDALRKEAAKAKKRRGDGSAERAAAAKALLTKMQQERAERKRADATRAALSQRRKAEAEAVAKGKAPYFMKARDRRALALETRYEELRREGKVQKFVQKKRKRNAAKDRRWMPAKRQNTGGGGGDGGGP</sequence>
<dbReference type="GO" id="GO:0005730">
    <property type="term" value="C:nucleolus"/>
    <property type="evidence" value="ECO:0007669"/>
    <property type="project" value="UniProtKB-SubCell"/>
</dbReference>
<keyword evidence="5 6" id="KW-0539">Nucleus</keyword>
<comment type="caution">
    <text evidence="8">The sequence shown here is derived from an EMBL/GenBank/DDBJ whole genome shotgun (WGS) entry which is preliminary data.</text>
</comment>
<evidence type="ECO:0000256" key="1">
    <source>
        <dbReference type="ARBA" id="ARBA00004604"/>
    </source>
</evidence>
<feature type="region of interest" description="Disordered" evidence="7">
    <location>
        <begin position="270"/>
        <end position="300"/>
    </location>
</feature>
<keyword evidence="4 6" id="KW-0698">rRNA processing</keyword>
<feature type="region of interest" description="Disordered" evidence="7">
    <location>
        <begin position="1"/>
        <end position="206"/>
    </location>
</feature>
<evidence type="ECO:0000313" key="9">
    <source>
        <dbReference type="Proteomes" id="UP000664859"/>
    </source>
</evidence>
<feature type="compositionally biased region" description="Gly residues" evidence="7">
    <location>
        <begin position="158"/>
        <end position="170"/>
    </location>
</feature>
<feature type="compositionally biased region" description="Gly residues" evidence="7">
    <location>
        <begin position="356"/>
        <end position="366"/>
    </location>
</feature>
<evidence type="ECO:0000313" key="8">
    <source>
        <dbReference type="EMBL" id="KAG5178138.1"/>
    </source>
</evidence>
<dbReference type="AlphaFoldDB" id="A0A835YP85"/>
<dbReference type="EMBL" id="JAFCMP010000517">
    <property type="protein sequence ID" value="KAG5178138.1"/>
    <property type="molecule type" value="Genomic_DNA"/>
</dbReference>
<organism evidence="8 9">
    <name type="scientific">Tribonema minus</name>
    <dbReference type="NCBI Taxonomy" id="303371"/>
    <lineage>
        <taxon>Eukaryota</taxon>
        <taxon>Sar</taxon>
        <taxon>Stramenopiles</taxon>
        <taxon>Ochrophyta</taxon>
        <taxon>PX clade</taxon>
        <taxon>Xanthophyceae</taxon>
        <taxon>Tribonematales</taxon>
        <taxon>Tribonemataceae</taxon>
        <taxon>Tribonema</taxon>
    </lineage>
</organism>
<evidence type="ECO:0000256" key="6">
    <source>
        <dbReference type="RuleBase" id="RU368027"/>
    </source>
</evidence>
<feature type="compositionally biased region" description="Low complexity" evidence="7">
    <location>
        <begin position="114"/>
        <end position="129"/>
    </location>
</feature>
<evidence type="ECO:0000256" key="3">
    <source>
        <dbReference type="ARBA" id="ARBA00022517"/>
    </source>
</evidence>
<evidence type="ECO:0000256" key="2">
    <source>
        <dbReference type="ARBA" id="ARBA00009418"/>
    </source>
</evidence>
<dbReference type="GO" id="GO:0000462">
    <property type="term" value="P:maturation of SSU-rRNA from tricistronic rRNA transcript (SSU-rRNA, 5.8S rRNA, LSU-rRNA)"/>
    <property type="evidence" value="ECO:0007669"/>
    <property type="project" value="TreeGrafter"/>
</dbReference>
<comment type="similarity">
    <text evidence="2 6">Belongs to the RRP36 family.</text>
</comment>
<feature type="compositionally biased region" description="Basic and acidic residues" evidence="7">
    <location>
        <begin position="271"/>
        <end position="282"/>
    </location>
</feature>
<feature type="compositionally biased region" description="Low complexity" evidence="7">
    <location>
        <begin position="39"/>
        <end position="53"/>
    </location>
</feature>
<evidence type="ECO:0000256" key="4">
    <source>
        <dbReference type="ARBA" id="ARBA00022552"/>
    </source>
</evidence>
<dbReference type="PANTHER" id="PTHR21738">
    <property type="entry name" value="RIBOSOMAL RNA PROCESSING PROTEIN 36 HOMOLOG"/>
    <property type="match status" value="1"/>
</dbReference>
<accession>A0A835YP85</accession>
<dbReference type="GO" id="GO:0030686">
    <property type="term" value="C:90S preribosome"/>
    <property type="evidence" value="ECO:0007669"/>
    <property type="project" value="TreeGrafter"/>
</dbReference>
<keyword evidence="6" id="KW-0687">Ribonucleoprotein</keyword>
<comment type="subunit">
    <text evidence="6">Associates with 90S and pre-40S pre-ribosomal particles.</text>
</comment>
<comment type="function">
    <text evidence="6">Component of the 90S pre-ribosome involved in the maturation of rRNAs. Required for early cleavages of the pre-RNAs in the 40S ribosomal subunit maturation pathway.</text>
</comment>
<keyword evidence="9" id="KW-1185">Reference proteome</keyword>
<reference evidence="8" key="1">
    <citation type="submission" date="2021-02" db="EMBL/GenBank/DDBJ databases">
        <title>First Annotated Genome of the Yellow-green Alga Tribonema minus.</title>
        <authorList>
            <person name="Mahan K.M."/>
        </authorList>
    </citation>
    <scope>NUCLEOTIDE SEQUENCE</scope>
    <source>
        <strain evidence="8">UTEX B ZZ1240</strain>
    </source>
</reference>
<dbReference type="InterPro" id="IPR009292">
    <property type="entry name" value="RRP36"/>
</dbReference>
<evidence type="ECO:0000256" key="5">
    <source>
        <dbReference type="ARBA" id="ARBA00023242"/>
    </source>
</evidence>
<dbReference type="PANTHER" id="PTHR21738:SF0">
    <property type="entry name" value="RIBOSOMAL RNA PROCESSING PROTEIN 36 HOMOLOG"/>
    <property type="match status" value="1"/>
</dbReference>
<keyword evidence="3 6" id="KW-0690">Ribosome biogenesis</keyword>